<dbReference type="SUPFAM" id="SSF103473">
    <property type="entry name" value="MFS general substrate transporter"/>
    <property type="match status" value="1"/>
</dbReference>
<evidence type="ECO:0000256" key="4">
    <source>
        <dbReference type="ARBA" id="ARBA00022989"/>
    </source>
</evidence>
<feature type="transmembrane region" description="Helical" evidence="6">
    <location>
        <begin position="147"/>
        <end position="165"/>
    </location>
</feature>
<feature type="transmembrane region" description="Helical" evidence="6">
    <location>
        <begin position="91"/>
        <end position="113"/>
    </location>
</feature>
<reference evidence="7" key="1">
    <citation type="submission" date="2017-04" db="EMBL/GenBank/DDBJ databases">
        <title>Complete Genome Sequences of Twelve Strains of a Stable Defined Moderately Diverse Mouse Microbiota 2 (sDMDMm2).</title>
        <authorList>
            <person name="Uchimura Y."/>
            <person name="Wyss M."/>
            <person name="Brugiroux S."/>
            <person name="Limenitakis J.P."/>
            <person name="Stecher B."/>
            <person name="McCoy K.D."/>
            <person name="Macpherson A.J."/>
        </authorList>
    </citation>
    <scope>NUCLEOTIDE SEQUENCE</scope>
    <source>
        <strain evidence="7">YL58</strain>
    </source>
</reference>
<feature type="transmembrane region" description="Helical" evidence="6">
    <location>
        <begin position="63"/>
        <end position="85"/>
    </location>
</feature>
<dbReference type="Proteomes" id="UP000092574">
    <property type="component" value="Chromosome"/>
</dbReference>
<evidence type="ECO:0008006" key="9">
    <source>
        <dbReference type="Google" id="ProtNLM"/>
    </source>
</evidence>
<keyword evidence="5 6" id="KW-0472">Membrane</keyword>
<evidence type="ECO:0000256" key="3">
    <source>
        <dbReference type="ARBA" id="ARBA00022692"/>
    </source>
</evidence>
<protein>
    <recommendedName>
        <fullName evidence="9">MFS transporter</fullName>
    </recommendedName>
</protein>
<evidence type="ECO:0000256" key="1">
    <source>
        <dbReference type="ARBA" id="ARBA00004651"/>
    </source>
</evidence>
<evidence type="ECO:0000313" key="8">
    <source>
        <dbReference type="Proteomes" id="UP000092574"/>
    </source>
</evidence>
<feature type="transmembrane region" description="Helical" evidence="6">
    <location>
        <begin position="6"/>
        <end position="32"/>
    </location>
</feature>
<evidence type="ECO:0000256" key="5">
    <source>
        <dbReference type="ARBA" id="ARBA00023136"/>
    </source>
</evidence>
<dbReference type="PANTHER" id="PTHR23513:SF6">
    <property type="entry name" value="MAJOR FACILITATOR SUPERFAMILY ASSOCIATED DOMAIN-CONTAINING PROTEIN"/>
    <property type="match status" value="1"/>
</dbReference>
<comment type="subcellular location">
    <subcellularLocation>
        <location evidence="1">Cell membrane</location>
        <topology evidence="1">Multi-pass membrane protein</topology>
    </subcellularLocation>
</comment>
<dbReference type="RefSeq" id="WP_084043601.1">
    <property type="nucleotide sequence ID" value="NZ_CP015405.2"/>
</dbReference>
<dbReference type="InterPro" id="IPR036259">
    <property type="entry name" value="MFS_trans_sf"/>
</dbReference>
<sequence length="228" mass="23853">MLVCDSVAAVCSIIILGCFLSGSLELWILCVVNMINGFMNAFQNPASQVAVTLLVNPKDYARVGGIQSVVSSIAGILTPVLAAGLLSVGGLGFIIVIDLGTFLFAFIVLLLFVRIPDIIKKEQKASFGEIVGSIKGGVSFLKTNQGILVLLLMYSVLEFTGAISFDSMYSPLILARTGNNEMAVGIISAFMAAGCLAASIMLTVMNLATGIPAAGKSTMAEVTEGRYL</sequence>
<organism evidence="7 8">
    <name type="scientific">Blautia pseudococcoides</name>
    <dbReference type="NCBI Taxonomy" id="1796616"/>
    <lineage>
        <taxon>Bacteria</taxon>
        <taxon>Bacillati</taxon>
        <taxon>Bacillota</taxon>
        <taxon>Clostridia</taxon>
        <taxon>Lachnospirales</taxon>
        <taxon>Lachnospiraceae</taxon>
        <taxon>Blautia</taxon>
    </lineage>
</organism>
<keyword evidence="3 6" id="KW-0812">Transmembrane</keyword>
<evidence type="ECO:0000256" key="2">
    <source>
        <dbReference type="ARBA" id="ARBA00022475"/>
    </source>
</evidence>
<dbReference type="STRING" id="1796616.A4V09_14060"/>
<dbReference type="InterPro" id="IPR011701">
    <property type="entry name" value="MFS"/>
</dbReference>
<keyword evidence="2" id="KW-1003">Cell membrane</keyword>
<proteinExistence type="predicted"/>
<dbReference type="PANTHER" id="PTHR23513">
    <property type="entry name" value="INTEGRAL MEMBRANE EFFLUX PROTEIN-RELATED"/>
    <property type="match status" value="1"/>
</dbReference>
<dbReference type="OrthoDB" id="9763297at2"/>
<keyword evidence="4 6" id="KW-1133">Transmembrane helix</keyword>
<dbReference type="GO" id="GO:0022857">
    <property type="term" value="F:transmembrane transporter activity"/>
    <property type="evidence" value="ECO:0007669"/>
    <property type="project" value="InterPro"/>
</dbReference>
<dbReference type="Gene3D" id="1.20.1250.20">
    <property type="entry name" value="MFS general substrate transporter like domains"/>
    <property type="match status" value="1"/>
</dbReference>
<evidence type="ECO:0000256" key="6">
    <source>
        <dbReference type="SAM" id="Phobius"/>
    </source>
</evidence>
<dbReference type="AlphaFoldDB" id="A0A1C7IAT2"/>
<dbReference type="Pfam" id="PF07690">
    <property type="entry name" value="MFS_1"/>
    <property type="match status" value="1"/>
</dbReference>
<keyword evidence="8" id="KW-1185">Reference proteome</keyword>
<feature type="transmembrane region" description="Helical" evidence="6">
    <location>
        <begin position="185"/>
        <end position="209"/>
    </location>
</feature>
<name>A0A1C7IAT2_9FIRM</name>
<gene>
    <name evidence="7" type="ORF">A4V09_14060</name>
</gene>
<accession>A0A1C7IAT2</accession>
<dbReference type="GO" id="GO:0005886">
    <property type="term" value="C:plasma membrane"/>
    <property type="evidence" value="ECO:0007669"/>
    <property type="project" value="UniProtKB-SubCell"/>
</dbReference>
<dbReference type="EMBL" id="CP015405">
    <property type="protein sequence ID" value="ANU76790.2"/>
    <property type="molecule type" value="Genomic_DNA"/>
</dbReference>
<dbReference type="KEGG" id="byl:A4V09_14060"/>
<evidence type="ECO:0000313" key="7">
    <source>
        <dbReference type="EMBL" id="ANU76790.2"/>
    </source>
</evidence>